<dbReference type="EMBL" id="DVMT01000032">
    <property type="protein sequence ID" value="HIU40285.1"/>
    <property type="molecule type" value="Genomic_DNA"/>
</dbReference>
<accession>A0A9D1LI04</accession>
<dbReference type="Proteomes" id="UP000824074">
    <property type="component" value="Unassembled WGS sequence"/>
</dbReference>
<dbReference type="SUPFAM" id="SSF47413">
    <property type="entry name" value="lambda repressor-like DNA-binding domains"/>
    <property type="match status" value="1"/>
</dbReference>
<keyword evidence="1" id="KW-0238">DNA-binding</keyword>
<evidence type="ECO:0000256" key="1">
    <source>
        <dbReference type="ARBA" id="ARBA00023125"/>
    </source>
</evidence>
<evidence type="ECO:0000259" key="3">
    <source>
        <dbReference type="PROSITE" id="PS50943"/>
    </source>
</evidence>
<dbReference type="PANTHER" id="PTHR46558:SF11">
    <property type="entry name" value="HTH-TYPE TRANSCRIPTIONAL REGULATOR XRE"/>
    <property type="match status" value="1"/>
</dbReference>
<name>A0A9D1LI04_9FIRM</name>
<dbReference type="CDD" id="cd00093">
    <property type="entry name" value="HTH_XRE"/>
    <property type="match status" value="1"/>
</dbReference>
<reference evidence="4" key="1">
    <citation type="submission" date="2020-10" db="EMBL/GenBank/DDBJ databases">
        <authorList>
            <person name="Gilroy R."/>
        </authorList>
    </citation>
    <scope>NUCLEOTIDE SEQUENCE</scope>
    <source>
        <strain evidence="4">CHK193-30670</strain>
    </source>
</reference>
<dbReference type="Gene3D" id="1.10.260.40">
    <property type="entry name" value="lambda repressor-like DNA-binding domains"/>
    <property type="match status" value="1"/>
</dbReference>
<gene>
    <name evidence="4" type="ORF">IAB68_03205</name>
</gene>
<reference evidence="4" key="2">
    <citation type="journal article" date="2021" name="PeerJ">
        <title>Extensive microbial diversity within the chicken gut microbiome revealed by metagenomics and culture.</title>
        <authorList>
            <person name="Gilroy R."/>
            <person name="Ravi A."/>
            <person name="Getino M."/>
            <person name="Pursley I."/>
            <person name="Horton D.L."/>
            <person name="Alikhan N.F."/>
            <person name="Baker D."/>
            <person name="Gharbi K."/>
            <person name="Hall N."/>
            <person name="Watson M."/>
            <person name="Adriaenssens E.M."/>
            <person name="Foster-Nyarko E."/>
            <person name="Jarju S."/>
            <person name="Secka A."/>
            <person name="Antonio M."/>
            <person name="Oren A."/>
            <person name="Chaudhuri R.R."/>
            <person name="La Ragione R."/>
            <person name="Hildebrand F."/>
            <person name="Pallen M.J."/>
        </authorList>
    </citation>
    <scope>NUCLEOTIDE SEQUENCE</scope>
    <source>
        <strain evidence="4">CHK193-30670</strain>
    </source>
</reference>
<feature type="domain" description="HTH cro/C1-type" evidence="3">
    <location>
        <begin position="10"/>
        <end position="64"/>
    </location>
</feature>
<feature type="transmembrane region" description="Helical" evidence="2">
    <location>
        <begin position="81"/>
        <end position="100"/>
    </location>
</feature>
<dbReference type="SMART" id="SM00530">
    <property type="entry name" value="HTH_XRE"/>
    <property type="match status" value="1"/>
</dbReference>
<dbReference type="PROSITE" id="PS50943">
    <property type="entry name" value="HTH_CROC1"/>
    <property type="match status" value="1"/>
</dbReference>
<dbReference type="AlphaFoldDB" id="A0A9D1LI04"/>
<proteinExistence type="predicted"/>
<evidence type="ECO:0000256" key="2">
    <source>
        <dbReference type="SAM" id="Phobius"/>
    </source>
</evidence>
<keyword evidence="2" id="KW-0812">Transmembrane</keyword>
<dbReference type="InterPro" id="IPR001387">
    <property type="entry name" value="Cro/C1-type_HTH"/>
</dbReference>
<protein>
    <submittedName>
        <fullName evidence="4">Helix-turn-helix transcriptional regulator</fullName>
    </submittedName>
</protein>
<evidence type="ECO:0000313" key="5">
    <source>
        <dbReference type="Proteomes" id="UP000824074"/>
    </source>
</evidence>
<dbReference type="InterPro" id="IPR010982">
    <property type="entry name" value="Lambda_DNA-bd_dom_sf"/>
</dbReference>
<keyword evidence="2" id="KW-1133">Transmembrane helix</keyword>
<sequence>MDQEKFGKLIKDIRRKNNLTQKDLADKLNVTYQAVSKWENGKNMPDKSVLKQISKEFNVSLDSLFGGEYKENNSKNNNKKIIFVVTLILLLLIVFIILFLKFHNDDFMYKNLSSSCDDFKITGSISYNDSKSAIFINNIEYCGSLDENTTYKHLECALYEANDNIEKKISSYKDKEKTLEEFLKDVTFSLENENNICKDYNEDSLYLLISLEDKEGRITTYKVPLSVNNCNS</sequence>
<evidence type="ECO:0000313" key="4">
    <source>
        <dbReference type="EMBL" id="HIU40285.1"/>
    </source>
</evidence>
<keyword evidence="2" id="KW-0472">Membrane</keyword>
<dbReference type="Pfam" id="PF01381">
    <property type="entry name" value="HTH_3"/>
    <property type="match status" value="1"/>
</dbReference>
<organism evidence="4 5">
    <name type="scientific">Candidatus Aphodocola excrementigallinarum</name>
    <dbReference type="NCBI Taxonomy" id="2840670"/>
    <lineage>
        <taxon>Bacteria</taxon>
        <taxon>Bacillati</taxon>
        <taxon>Bacillota</taxon>
        <taxon>Bacilli</taxon>
        <taxon>Candidatus Aphodocola</taxon>
    </lineage>
</organism>
<comment type="caution">
    <text evidence="4">The sequence shown here is derived from an EMBL/GenBank/DDBJ whole genome shotgun (WGS) entry which is preliminary data.</text>
</comment>
<dbReference type="PANTHER" id="PTHR46558">
    <property type="entry name" value="TRACRIPTIONAL REGULATORY PROTEIN-RELATED-RELATED"/>
    <property type="match status" value="1"/>
</dbReference>
<dbReference type="GO" id="GO:0003677">
    <property type="term" value="F:DNA binding"/>
    <property type="evidence" value="ECO:0007669"/>
    <property type="project" value="UniProtKB-KW"/>
</dbReference>